<evidence type="ECO:0000256" key="2">
    <source>
        <dbReference type="ARBA" id="ARBA00010617"/>
    </source>
</evidence>
<dbReference type="RefSeq" id="WP_128563724.1">
    <property type="nucleotide sequence ID" value="NZ_BPQH01000006.1"/>
</dbReference>
<sequence length="398" mass="43463">MDAGAPIVVPRAELEADPHGACRRYRPLAPFISADDGVLILLRARDVQRLVTDPRTRQVETEFARLRGVTAGPLFDFLERSMLLSNGEAHARRRAPMAPAFAFQMVRALRPRIRAIAEAILERHHGAGGMNLLADYAAALPARTIGAVLGLPDDDIPRFTGWVYRMARALSSSWTPADTPGIEEATRSLTDYVRDRLAERRRAPRDDFLTAFAQSAGDDGGERAAEAVAQVVSVVLAGSDTTRAALTIQVALLLAHPEQWRAVCADEGLVAGAVAEALRYEPSVGSFPRFTVEEIDIDGHVLPAQALVSFSTLSALRDPDLYADPDRFDIRRADHPRWHLVFGGGAHRCLGEALARMELEEGLRALTRRVPGLRTAAPLRVEAFGGIRRVAELPVTWA</sequence>
<dbReference type="SUPFAM" id="SSF48264">
    <property type="entry name" value="Cytochrome P450"/>
    <property type="match status" value="1"/>
</dbReference>
<dbReference type="PANTHER" id="PTHR46696">
    <property type="entry name" value="P450, PUTATIVE (EUROFUNG)-RELATED"/>
    <property type="match status" value="1"/>
</dbReference>
<dbReference type="PROSITE" id="PS00086">
    <property type="entry name" value="CYTOCHROME_P450"/>
    <property type="match status" value="1"/>
</dbReference>
<dbReference type="PANTHER" id="PTHR46696:SF1">
    <property type="entry name" value="CYTOCHROME P450 YJIB-RELATED"/>
    <property type="match status" value="1"/>
</dbReference>
<dbReference type="InterPro" id="IPR002397">
    <property type="entry name" value="Cyt_P450_B"/>
</dbReference>
<keyword evidence="3" id="KW-0408">Iron</keyword>
<accession>A0ABQ4QWC5</accession>
<name>A0ABQ4QWC5_9HYPH</name>
<dbReference type="PRINTS" id="PR00385">
    <property type="entry name" value="P450"/>
</dbReference>
<evidence type="ECO:0000313" key="5">
    <source>
        <dbReference type="Proteomes" id="UP001055167"/>
    </source>
</evidence>
<reference evidence="4" key="2">
    <citation type="submission" date="2021-08" db="EMBL/GenBank/DDBJ databases">
        <authorList>
            <person name="Tani A."/>
            <person name="Ola A."/>
            <person name="Ogura Y."/>
            <person name="Katsura K."/>
            <person name="Hayashi T."/>
        </authorList>
    </citation>
    <scope>NUCLEOTIDE SEQUENCE</scope>
    <source>
        <strain evidence="4">KCTC 52305</strain>
    </source>
</reference>
<reference evidence="4" key="1">
    <citation type="journal article" date="2021" name="Front. Microbiol.">
        <title>Comprehensive Comparative Genomics and Phenotyping of Methylobacterium Species.</title>
        <authorList>
            <person name="Alessa O."/>
            <person name="Ogura Y."/>
            <person name="Fujitani Y."/>
            <person name="Takami H."/>
            <person name="Hayashi T."/>
            <person name="Sahin N."/>
            <person name="Tani A."/>
        </authorList>
    </citation>
    <scope>NUCLEOTIDE SEQUENCE</scope>
    <source>
        <strain evidence="4">KCTC 52305</strain>
    </source>
</reference>
<dbReference type="InterPro" id="IPR001128">
    <property type="entry name" value="Cyt_P450"/>
</dbReference>
<keyword evidence="3" id="KW-0560">Oxidoreductase</keyword>
<dbReference type="Proteomes" id="UP001055167">
    <property type="component" value="Unassembled WGS sequence"/>
</dbReference>
<keyword evidence="3" id="KW-0349">Heme</keyword>
<organism evidence="4 5">
    <name type="scientific">Methylobacterium crusticola</name>
    <dbReference type="NCBI Taxonomy" id="1697972"/>
    <lineage>
        <taxon>Bacteria</taxon>
        <taxon>Pseudomonadati</taxon>
        <taxon>Pseudomonadota</taxon>
        <taxon>Alphaproteobacteria</taxon>
        <taxon>Hyphomicrobiales</taxon>
        <taxon>Methylobacteriaceae</taxon>
        <taxon>Methylobacterium</taxon>
    </lineage>
</organism>
<proteinExistence type="inferred from homology"/>
<dbReference type="Pfam" id="PF00067">
    <property type="entry name" value="p450"/>
    <property type="match status" value="1"/>
</dbReference>
<gene>
    <name evidence="4" type="ORF">OPKNFCMD_2410</name>
</gene>
<comment type="cofactor">
    <cofactor evidence="1">
        <name>heme</name>
        <dbReference type="ChEBI" id="CHEBI:30413"/>
    </cofactor>
</comment>
<dbReference type="EMBL" id="BPQH01000006">
    <property type="protein sequence ID" value="GJD49677.1"/>
    <property type="molecule type" value="Genomic_DNA"/>
</dbReference>
<comment type="similarity">
    <text evidence="2 3">Belongs to the cytochrome P450 family.</text>
</comment>
<comment type="caution">
    <text evidence="4">The sequence shown here is derived from an EMBL/GenBank/DDBJ whole genome shotgun (WGS) entry which is preliminary data.</text>
</comment>
<dbReference type="InterPro" id="IPR036396">
    <property type="entry name" value="Cyt_P450_sf"/>
</dbReference>
<evidence type="ECO:0000256" key="3">
    <source>
        <dbReference type="RuleBase" id="RU000461"/>
    </source>
</evidence>
<dbReference type="Gene3D" id="1.10.630.10">
    <property type="entry name" value="Cytochrome P450"/>
    <property type="match status" value="1"/>
</dbReference>
<dbReference type="PRINTS" id="PR00359">
    <property type="entry name" value="BP450"/>
</dbReference>
<dbReference type="InterPro" id="IPR017972">
    <property type="entry name" value="Cyt_P450_CS"/>
</dbReference>
<keyword evidence="5" id="KW-1185">Reference proteome</keyword>
<keyword evidence="3" id="KW-0503">Monooxygenase</keyword>
<protein>
    <submittedName>
        <fullName evidence="4">Cytochrome P450-pinF1, plant-inducible</fullName>
    </submittedName>
</protein>
<keyword evidence="3" id="KW-0479">Metal-binding</keyword>
<evidence type="ECO:0000313" key="4">
    <source>
        <dbReference type="EMBL" id="GJD49677.1"/>
    </source>
</evidence>
<evidence type="ECO:0000256" key="1">
    <source>
        <dbReference type="ARBA" id="ARBA00001971"/>
    </source>
</evidence>